<proteinExistence type="predicted"/>
<feature type="domain" description="Domain of unknown function DB" evidence="1">
    <location>
        <begin position="12"/>
        <end position="84"/>
    </location>
</feature>
<dbReference type="PANTHER" id="PTHR21679:SF5">
    <property type="entry name" value="DOMAIN OF UNKNOWN FUNCTION DB DOMAIN-CONTAINING PROTEIN"/>
    <property type="match status" value="1"/>
</dbReference>
<dbReference type="WBParaSite" id="EVEC_0000866501-mRNA-1">
    <property type="protein sequence ID" value="EVEC_0000866501-mRNA-1"/>
    <property type="gene ID" value="EVEC_0000866501"/>
</dbReference>
<name>A0A0N4VDH9_ENTVE</name>
<gene>
    <name evidence="2" type="ORF">EVEC_LOCUS8149</name>
</gene>
<dbReference type="OrthoDB" id="5872752at2759"/>
<keyword evidence="3" id="KW-1185">Reference proteome</keyword>
<reference evidence="4" key="1">
    <citation type="submission" date="2017-02" db="UniProtKB">
        <authorList>
            <consortium name="WormBaseParasite"/>
        </authorList>
    </citation>
    <scope>IDENTIFICATION</scope>
</reference>
<dbReference type="Proteomes" id="UP000274131">
    <property type="component" value="Unassembled WGS sequence"/>
</dbReference>
<evidence type="ECO:0000313" key="4">
    <source>
        <dbReference type="WBParaSite" id="EVEC_0000866501-mRNA-1"/>
    </source>
</evidence>
<protein>
    <submittedName>
        <fullName evidence="4">DB domain-containing protein</fullName>
    </submittedName>
</protein>
<dbReference type="EMBL" id="UXUI01009284">
    <property type="protein sequence ID" value="VDD93398.1"/>
    <property type="molecule type" value="Genomic_DNA"/>
</dbReference>
<organism evidence="4">
    <name type="scientific">Enterobius vermicularis</name>
    <name type="common">Human pinworm</name>
    <dbReference type="NCBI Taxonomy" id="51028"/>
    <lineage>
        <taxon>Eukaryota</taxon>
        <taxon>Metazoa</taxon>
        <taxon>Ecdysozoa</taxon>
        <taxon>Nematoda</taxon>
        <taxon>Chromadorea</taxon>
        <taxon>Rhabditida</taxon>
        <taxon>Spirurina</taxon>
        <taxon>Oxyuridomorpha</taxon>
        <taxon>Oxyuroidea</taxon>
        <taxon>Oxyuridae</taxon>
        <taxon>Enterobius</taxon>
    </lineage>
</organism>
<sequence length="93" mass="10139">MGERFMDMLIRAALDAGQCGVLHVSPILQCASGGRDNTDCCRHRNIAMKSGPQCEVFCRSGNDIKGLGLQHLICNVVLDDFLLCHHAGLRNSL</sequence>
<dbReference type="Pfam" id="PF01682">
    <property type="entry name" value="DB"/>
    <property type="match status" value="1"/>
</dbReference>
<evidence type="ECO:0000259" key="1">
    <source>
        <dbReference type="Pfam" id="PF01682"/>
    </source>
</evidence>
<dbReference type="PANTHER" id="PTHR21679">
    <property type="entry name" value="DOMAIN OF UNKNOWN FUNCTION DB DOMAIN-CONTAINING PROTEIN-RELATED"/>
    <property type="match status" value="1"/>
</dbReference>
<evidence type="ECO:0000313" key="2">
    <source>
        <dbReference type="EMBL" id="VDD93398.1"/>
    </source>
</evidence>
<reference evidence="2 3" key="2">
    <citation type="submission" date="2018-10" db="EMBL/GenBank/DDBJ databases">
        <authorList>
            <consortium name="Pathogen Informatics"/>
        </authorList>
    </citation>
    <scope>NUCLEOTIDE SEQUENCE [LARGE SCALE GENOMIC DNA]</scope>
</reference>
<dbReference type="InterPro" id="IPR002602">
    <property type="entry name" value="DB"/>
</dbReference>
<accession>A0A0N4VDH9</accession>
<dbReference type="AlphaFoldDB" id="A0A0N4VDH9"/>
<evidence type="ECO:0000313" key="3">
    <source>
        <dbReference type="Proteomes" id="UP000274131"/>
    </source>
</evidence>